<protein>
    <recommendedName>
        <fullName evidence="1">HTH crp-type domain-containing protein</fullName>
    </recommendedName>
</protein>
<reference evidence="2 3" key="1">
    <citation type="submission" date="2015-07" db="EMBL/GenBank/DDBJ databases">
        <title>Genome sequence of Ornatilinea apprima DSM 23815.</title>
        <authorList>
            <person name="Hemp J."/>
            <person name="Ward L.M."/>
            <person name="Pace L.A."/>
            <person name="Fischer W.W."/>
        </authorList>
    </citation>
    <scope>NUCLEOTIDE SEQUENCE [LARGE SCALE GENOMIC DNA]</scope>
    <source>
        <strain evidence="2 3">P3M-1</strain>
    </source>
</reference>
<dbReference type="InterPro" id="IPR036388">
    <property type="entry name" value="WH-like_DNA-bd_sf"/>
</dbReference>
<dbReference type="SUPFAM" id="SSF46785">
    <property type="entry name" value="Winged helix' DNA-binding domain"/>
    <property type="match status" value="1"/>
</dbReference>
<dbReference type="Proteomes" id="UP000050417">
    <property type="component" value="Unassembled WGS sequence"/>
</dbReference>
<sequence>MGTLTNDQRDLVILERIEVEPEATQASLADQLGVAVGTINWHIKRLISKGYVKVQRVERRKLRYIITPEGIALRARLTIDYIQSSFQLYRLVRQRMTEALAKVKVNGIQTICLEGEGDVAEICRLTALEQGFDVAEHQDGSPVLHIRGLKVFIDWGDGSAVIPDRLADLQNRSGSNPE</sequence>
<dbReference type="Gene3D" id="1.10.10.10">
    <property type="entry name" value="Winged helix-like DNA-binding domain superfamily/Winged helix DNA-binding domain"/>
    <property type="match status" value="1"/>
</dbReference>
<dbReference type="STRING" id="1134406.ADN00_12100"/>
<gene>
    <name evidence="2" type="ORF">ADN00_12100</name>
</gene>
<dbReference type="InterPro" id="IPR011991">
    <property type="entry name" value="ArsR-like_HTH"/>
</dbReference>
<dbReference type="EMBL" id="LGCL01000026">
    <property type="protein sequence ID" value="KPL76079.1"/>
    <property type="molecule type" value="Genomic_DNA"/>
</dbReference>
<comment type="caution">
    <text evidence="2">The sequence shown here is derived from an EMBL/GenBank/DDBJ whole genome shotgun (WGS) entry which is preliminary data.</text>
</comment>
<dbReference type="Pfam" id="PF13412">
    <property type="entry name" value="HTH_24"/>
    <property type="match status" value="1"/>
</dbReference>
<dbReference type="GO" id="GO:0003677">
    <property type="term" value="F:DNA binding"/>
    <property type="evidence" value="ECO:0007669"/>
    <property type="project" value="InterPro"/>
</dbReference>
<proteinExistence type="predicted"/>
<dbReference type="InterPro" id="IPR012318">
    <property type="entry name" value="HTH_CRP"/>
</dbReference>
<dbReference type="CDD" id="cd00090">
    <property type="entry name" value="HTH_ARSR"/>
    <property type="match status" value="1"/>
</dbReference>
<evidence type="ECO:0000313" key="3">
    <source>
        <dbReference type="Proteomes" id="UP000050417"/>
    </source>
</evidence>
<dbReference type="InterPro" id="IPR036390">
    <property type="entry name" value="WH_DNA-bd_sf"/>
</dbReference>
<keyword evidence="3" id="KW-1185">Reference proteome</keyword>
<dbReference type="AlphaFoldDB" id="A0A0P6XSZ2"/>
<name>A0A0P6XSZ2_9CHLR</name>
<evidence type="ECO:0000313" key="2">
    <source>
        <dbReference type="EMBL" id="KPL76079.1"/>
    </source>
</evidence>
<organism evidence="2 3">
    <name type="scientific">Ornatilinea apprima</name>
    <dbReference type="NCBI Taxonomy" id="1134406"/>
    <lineage>
        <taxon>Bacteria</taxon>
        <taxon>Bacillati</taxon>
        <taxon>Chloroflexota</taxon>
        <taxon>Anaerolineae</taxon>
        <taxon>Anaerolineales</taxon>
        <taxon>Anaerolineaceae</taxon>
        <taxon>Ornatilinea</taxon>
    </lineage>
</organism>
<accession>A0A0P6XSZ2</accession>
<dbReference type="GO" id="GO:0006355">
    <property type="term" value="P:regulation of DNA-templated transcription"/>
    <property type="evidence" value="ECO:0007669"/>
    <property type="project" value="InterPro"/>
</dbReference>
<dbReference type="RefSeq" id="WP_075063275.1">
    <property type="nucleotide sequence ID" value="NZ_LGCL01000026.1"/>
</dbReference>
<evidence type="ECO:0000259" key="1">
    <source>
        <dbReference type="SMART" id="SM00419"/>
    </source>
</evidence>
<dbReference type="OrthoDB" id="8537236at2"/>
<dbReference type="SMART" id="SM00419">
    <property type="entry name" value="HTH_CRP"/>
    <property type="match status" value="1"/>
</dbReference>
<feature type="domain" description="HTH crp-type" evidence="1">
    <location>
        <begin position="15"/>
        <end position="68"/>
    </location>
</feature>